<dbReference type="AlphaFoldDB" id="A0A834YGE8"/>
<keyword evidence="2" id="KW-0732">Signal</keyword>
<evidence type="ECO:0000256" key="2">
    <source>
        <dbReference type="SAM" id="SignalP"/>
    </source>
</evidence>
<name>A0A834YGE8_TETSI</name>
<feature type="signal peptide" evidence="2">
    <location>
        <begin position="1"/>
        <end position="21"/>
    </location>
</feature>
<evidence type="ECO:0000256" key="1">
    <source>
        <dbReference type="SAM" id="MobiDB-lite"/>
    </source>
</evidence>
<protein>
    <submittedName>
        <fullName evidence="3">Uncharacterized protein</fullName>
    </submittedName>
</protein>
<dbReference type="Proteomes" id="UP000655225">
    <property type="component" value="Unassembled WGS sequence"/>
</dbReference>
<feature type="chain" id="PRO_5032472263" evidence="2">
    <location>
        <begin position="22"/>
        <end position="79"/>
    </location>
</feature>
<dbReference type="EMBL" id="JABCRI010000023">
    <property type="protein sequence ID" value="KAF8378690.1"/>
    <property type="molecule type" value="Genomic_DNA"/>
</dbReference>
<proteinExistence type="predicted"/>
<keyword evidence="4" id="KW-1185">Reference proteome</keyword>
<dbReference type="PANTHER" id="PTHR37908:SF4">
    <property type="entry name" value="PROTEIN, PUTATIVE-RELATED"/>
    <property type="match status" value="1"/>
</dbReference>
<evidence type="ECO:0000313" key="4">
    <source>
        <dbReference type="Proteomes" id="UP000655225"/>
    </source>
</evidence>
<comment type="caution">
    <text evidence="3">The sequence shown here is derived from an EMBL/GenBank/DDBJ whole genome shotgun (WGS) entry which is preliminary data.</text>
</comment>
<organism evidence="3 4">
    <name type="scientific">Tetracentron sinense</name>
    <name type="common">Spur-leaf</name>
    <dbReference type="NCBI Taxonomy" id="13715"/>
    <lineage>
        <taxon>Eukaryota</taxon>
        <taxon>Viridiplantae</taxon>
        <taxon>Streptophyta</taxon>
        <taxon>Embryophyta</taxon>
        <taxon>Tracheophyta</taxon>
        <taxon>Spermatophyta</taxon>
        <taxon>Magnoliopsida</taxon>
        <taxon>Trochodendrales</taxon>
        <taxon>Trochodendraceae</taxon>
        <taxon>Tetracentron</taxon>
    </lineage>
</organism>
<dbReference type="OMA" id="RVAMMET"/>
<accession>A0A834YGE8</accession>
<feature type="region of interest" description="Disordered" evidence="1">
    <location>
        <begin position="57"/>
        <end position="79"/>
    </location>
</feature>
<gene>
    <name evidence="3" type="ORF">HHK36_030039</name>
</gene>
<reference evidence="3 4" key="1">
    <citation type="submission" date="2020-04" db="EMBL/GenBank/DDBJ databases">
        <title>Plant Genome Project.</title>
        <authorList>
            <person name="Zhang R.-G."/>
        </authorList>
    </citation>
    <scope>NUCLEOTIDE SEQUENCE [LARGE SCALE GENOMIC DNA]</scope>
    <source>
        <strain evidence="3">YNK0</strain>
        <tissue evidence="3">Leaf</tissue>
    </source>
</reference>
<dbReference type="OrthoDB" id="1655189at2759"/>
<sequence>MGRSYFLTVLVISALLALSSSQGLDRKVMTTFEEEDSTVLLEENREKAREMMEVMDYKDPGANTNPKNGYMLSPPPPQG</sequence>
<dbReference type="PANTHER" id="PTHR37908">
    <property type="entry name" value="TRANSMEMBRANE PROTEIN"/>
    <property type="match status" value="1"/>
</dbReference>
<evidence type="ECO:0000313" key="3">
    <source>
        <dbReference type="EMBL" id="KAF8378690.1"/>
    </source>
</evidence>